<keyword evidence="11" id="KW-0234">DNA repair</keyword>
<name>A0A857DK41_9FIRM</name>
<keyword evidence="7" id="KW-0067">ATP-binding</keyword>
<dbReference type="InterPro" id="IPR010614">
    <property type="entry name" value="RAD3-like_helicase_DEAD"/>
</dbReference>
<dbReference type="PANTHER" id="PTHR11472:SF34">
    <property type="entry name" value="REGULATOR OF TELOMERE ELONGATION HELICASE 1"/>
    <property type="match status" value="1"/>
</dbReference>
<dbReference type="SUPFAM" id="SSF52540">
    <property type="entry name" value="P-loop containing nucleoside triphosphate hydrolases"/>
    <property type="match status" value="2"/>
</dbReference>
<dbReference type="GO" id="GO:0005524">
    <property type="term" value="F:ATP binding"/>
    <property type="evidence" value="ECO:0007669"/>
    <property type="project" value="UniProtKB-KW"/>
</dbReference>
<evidence type="ECO:0000313" key="16">
    <source>
        <dbReference type="Proteomes" id="UP000430508"/>
    </source>
</evidence>
<keyword evidence="6 15" id="KW-0347">Helicase</keyword>
<proteinExistence type="inferred from homology"/>
<dbReference type="InterPro" id="IPR011604">
    <property type="entry name" value="PDDEXK-like_dom_sf"/>
</dbReference>
<comment type="similarity">
    <text evidence="13">Belongs to the helicase family. DinG subfamily.</text>
</comment>
<keyword evidence="8" id="KW-0408">Iron</keyword>
<evidence type="ECO:0000256" key="9">
    <source>
        <dbReference type="ARBA" id="ARBA00023014"/>
    </source>
</evidence>
<dbReference type="GO" id="GO:0006281">
    <property type="term" value="P:DNA repair"/>
    <property type="evidence" value="ECO:0007669"/>
    <property type="project" value="UniProtKB-KW"/>
</dbReference>
<dbReference type="Pfam" id="PF06733">
    <property type="entry name" value="DEAD_2"/>
    <property type="match status" value="1"/>
</dbReference>
<evidence type="ECO:0000256" key="3">
    <source>
        <dbReference type="ARBA" id="ARBA00022741"/>
    </source>
</evidence>
<keyword evidence="3" id="KW-0547">Nucleotide-binding</keyword>
<dbReference type="Gene3D" id="3.40.50.300">
    <property type="entry name" value="P-loop containing nucleotide triphosphate hydrolases"/>
    <property type="match status" value="2"/>
</dbReference>
<dbReference type="Gene3D" id="1.10.30.20">
    <property type="entry name" value="Bacterial XPD DNA helicase, FeS cluster domain"/>
    <property type="match status" value="1"/>
</dbReference>
<evidence type="ECO:0000256" key="6">
    <source>
        <dbReference type="ARBA" id="ARBA00022806"/>
    </source>
</evidence>
<feature type="domain" description="Helicase ATP-binding" evidence="14">
    <location>
        <begin position="181"/>
        <end position="431"/>
    </location>
</feature>
<dbReference type="PANTHER" id="PTHR11472">
    <property type="entry name" value="DNA REPAIR DEAD HELICASE RAD3/XP-D SUBFAMILY MEMBER"/>
    <property type="match status" value="1"/>
</dbReference>
<evidence type="ECO:0000256" key="12">
    <source>
        <dbReference type="ARBA" id="ARBA00023235"/>
    </source>
</evidence>
<dbReference type="EMBL" id="CP046996">
    <property type="protein sequence ID" value="QHA01654.1"/>
    <property type="molecule type" value="Genomic_DNA"/>
</dbReference>
<keyword evidence="10" id="KW-0238">DNA-binding</keyword>
<keyword evidence="4" id="KW-0227">DNA damage</keyword>
<dbReference type="AlphaFoldDB" id="A0A857DK41"/>
<evidence type="ECO:0000259" key="14">
    <source>
        <dbReference type="PROSITE" id="PS51193"/>
    </source>
</evidence>
<evidence type="ECO:0000256" key="4">
    <source>
        <dbReference type="ARBA" id="ARBA00022763"/>
    </source>
</evidence>
<dbReference type="PROSITE" id="PS51193">
    <property type="entry name" value="HELICASE_ATP_BIND_2"/>
    <property type="match status" value="1"/>
</dbReference>
<gene>
    <name evidence="15" type="ORF">GQ588_13890</name>
</gene>
<dbReference type="SMART" id="SM00488">
    <property type="entry name" value="DEXDc2"/>
    <property type="match status" value="1"/>
</dbReference>
<sequence length="785" mass="89671">MIKLPIRQLVELIMRCGDIDSRYASKDRMAEGAKGHRILQKRNRETYEDYRSEVSLSEAYCYNGIDYRLEGRADGIFSCEGRIVIEEIKTTVLPLDSIDKDFSGAHWAQAKCYAYIYAVQNALTEAAVQLTYFNLETNETKQWLNFFAISELTEFIGSLIQKYSVWASFSAEWAEIRDLSIKTLQFPFPAYRQGQRELAVQAYRAIAGRKKLFVQAPTGTGKTISVLFPAIKAMGEAKTSKLFYLTAKTITRQVAEEAFERMRQGGLEMKTLTLTAKEKICFCEKSVCHPEHCKYAKGHYDRINAAILDAIKESDDLSRSVIEKYAQKHTVCPFELSLDLSLLADCVICDYNYVFDPRAHLRRFFADNSGDYVFLIDEAHNLVDRAREMFSAKLDKTAFYQVKKAYKGRNKALDKILNRINKKMIDLRHQCGEQGYLITTEMPADFLSLLQQYTGTCELMLKENRSLSEDSAFLQLYFDVLGFTAIAEFYDERYVTFVETKRDEVTVKLFCLDPSFLLGEALKRGSSAVMFSATLSPPEYFREVLGGGEADHILSLDSPFDHRKLCVLTADSVSTKYKEREQSAHQITRMIGSFVAQKTGNYIVYFPSYKYMNDVFAEFASACPDITAVAQEASMAEEERERFLLSFKENPEKTYVAFCVLGGIFSEGIDLKGSRLIGTAIVSVGLPQLSVQQNIIRDYFNSKNGLGYEYAYMYPGMNKVMQAAGRVIRSENDIGAVLLIDERYSNKKYIKLFPKHWMRRRNIKDSKSLEKNLRLFWQTGSKGNP</sequence>
<dbReference type="InterPro" id="IPR045028">
    <property type="entry name" value="DinG/Rad3-like"/>
</dbReference>
<evidence type="ECO:0000256" key="11">
    <source>
        <dbReference type="ARBA" id="ARBA00023204"/>
    </source>
</evidence>
<dbReference type="RefSeq" id="WP_158208613.1">
    <property type="nucleotide sequence ID" value="NZ_CP046996.1"/>
</dbReference>
<accession>A0A857DK41</accession>
<dbReference type="Gene3D" id="1.10.275.40">
    <property type="match status" value="1"/>
</dbReference>
<dbReference type="InterPro" id="IPR014013">
    <property type="entry name" value="Helic_SF1/SF2_ATP-bd_DinG/Rad3"/>
</dbReference>
<dbReference type="InterPro" id="IPR006554">
    <property type="entry name" value="Helicase-like_DEXD_c2"/>
</dbReference>
<evidence type="ECO:0000256" key="7">
    <source>
        <dbReference type="ARBA" id="ARBA00022840"/>
    </source>
</evidence>
<evidence type="ECO:0000256" key="5">
    <source>
        <dbReference type="ARBA" id="ARBA00022801"/>
    </source>
</evidence>
<dbReference type="InterPro" id="IPR042493">
    <property type="entry name" value="XPD_DNA_FeS"/>
</dbReference>
<evidence type="ECO:0000256" key="13">
    <source>
        <dbReference type="ARBA" id="ARBA00038058"/>
    </source>
</evidence>
<dbReference type="Proteomes" id="UP000430508">
    <property type="component" value="Chromosome"/>
</dbReference>
<keyword evidence="5" id="KW-0378">Hydrolase</keyword>
<dbReference type="GO" id="GO:0051539">
    <property type="term" value="F:4 iron, 4 sulfur cluster binding"/>
    <property type="evidence" value="ECO:0007669"/>
    <property type="project" value="UniProtKB-KW"/>
</dbReference>
<dbReference type="InterPro" id="IPR006555">
    <property type="entry name" value="ATP-dep_Helicase_C"/>
</dbReference>
<evidence type="ECO:0000256" key="2">
    <source>
        <dbReference type="ARBA" id="ARBA00022723"/>
    </source>
</evidence>
<dbReference type="GO" id="GO:0043139">
    <property type="term" value="F:5'-3' DNA helicase activity"/>
    <property type="evidence" value="ECO:0007669"/>
    <property type="project" value="UniProtKB-EC"/>
</dbReference>
<dbReference type="InterPro" id="IPR027417">
    <property type="entry name" value="P-loop_NTPase"/>
</dbReference>
<keyword evidence="9" id="KW-0411">Iron-sulfur</keyword>
<evidence type="ECO:0000256" key="10">
    <source>
        <dbReference type="ARBA" id="ARBA00023125"/>
    </source>
</evidence>
<evidence type="ECO:0000256" key="8">
    <source>
        <dbReference type="ARBA" id="ARBA00023004"/>
    </source>
</evidence>
<dbReference type="GO" id="GO:0016818">
    <property type="term" value="F:hydrolase activity, acting on acid anhydrides, in phosphorus-containing anhydrides"/>
    <property type="evidence" value="ECO:0007669"/>
    <property type="project" value="InterPro"/>
</dbReference>
<dbReference type="Gene3D" id="3.90.320.10">
    <property type="match status" value="1"/>
</dbReference>
<reference evidence="15 16" key="1">
    <citation type="submission" date="2019-12" db="EMBL/GenBank/DDBJ databases">
        <title>Sequence classification of anaerobic respiratory reductive dehalogenases: First we see many, then we see few.</title>
        <authorList>
            <person name="Molenda O."/>
            <person name="Puentes Jacome L.A."/>
            <person name="Cao X."/>
            <person name="Nesbo C.L."/>
            <person name="Tang S."/>
            <person name="Morson N."/>
            <person name="Patron J."/>
            <person name="Lomheim L."/>
            <person name="Wishart D.S."/>
            <person name="Edwards E.A."/>
        </authorList>
    </citation>
    <scope>NUCLEOTIDE SEQUENCE [LARGE SCALE GENOMIC DNA]</scope>
    <source>
        <strain evidence="15 16">12DCA</strain>
    </source>
</reference>
<evidence type="ECO:0000256" key="1">
    <source>
        <dbReference type="ARBA" id="ARBA00022485"/>
    </source>
</evidence>
<dbReference type="GO" id="GO:0003677">
    <property type="term" value="F:DNA binding"/>
    <property type="evidence" value="ECO:0007669"/>
    <property type="project" value="UniProtKB-KW"/>
</dbReference>
<dbReference type="SMART" id="SM00491">
    <property type="entry name" value="HELICc2"/>
    <property type="match status" value="1"/>
</dbReference>
<keyword evidence="12" id="KW-0413">Isomerase</keyword>
<dbReference type="Pfam" id="PF13307">
    <property type="entry name" value="Helicase_C_2"/>
    <property type="match status" value="1"/>
</dbReference>
<keyword evidence="1" id="KW-0004">4Fe-4S</keyword>
<organism evidence="15 16">
    <name type="scientific">Dehalobacter restrictus</name>
    <dbReference type="NCBI Taxonomy" id="55583"/>
    <lineage>
        <taxon>Bacteria</taxon>
        <taxon>Bacillati</taxon>
        <taxon>Bacillota</taxon>
        <taxon>Clostridia</taxon>
        <taxon>Eubacteriales</taxon>
        <taxon>Desulfitobacteriaceae</taxon>
        <taxon>Dehalobacter</taxon>
    </lineage>
</organism>
<keyword evidence="2" id="KW-0479">Metal-binding</keyword>
<dbReference type="GO" id="GO:0046872">
    <property type="term" value="F:metal ion binding"/>
    <property type="evidence" value="ECO:0007669"/>
    <property type="project" value="UniProtKB-KW"/>
</dbReference>
<evidence type="ECO:0000313" key="15">
    <source>
        <dbReference type="EMBL" id="QHA01654.1"/>
    </source>
</evidence>
<protein>
    <submittedName>
        <fullName evidence="15">DEAD/DEAH box helicase</fullName>
    </submittedName>
</protein>